<evidence type="ECO:0000313" key="2">
    <source>
        <dbReference type="Proteomes" id="UP000005837"/>
    </source>
</evidence>
<protein>
    <submittedName>
        <fullName evidence="1">Uncharacterized protein</fullName>
    </submittedName>
</protein>
<gene>
    <name evidence="1" type="ORF">EIKCOROL_00453</name>
</gene>
<organism evidence="1 2">
    <name type="scientific">Eikenella corrodens ATCC 23834</name>
    <dbReference type="NCBI Taxonomy" id="546274"/>
    <lineage>
        <taxon>Bacteria</taxon>
        <taxon>Pseudomonadati</taxon>
        <taxon>Pseudomonadota</taxon>
        <taxon>Betaproteobacteria</taxon>
        <taxon>Neisseriales</taxon>
        <taxon>Neisseriaceae</taxon>
        <taxon>Eikenella</taxon>
    </lineage>
</organism>
<name>C0DSY0_EIKCO</name>
<comment type="caution">
    <text evidence="1">The sequence shown here is derived from an EMBL/GenBank/DDBJ whole genome shotgun (WGS) entry which is preliminary data.</text>
</comment>
<reference evidence="1 2" key="1">
    <citation type="submission" date="2009-01" db="EMBL/GenBank/DDBJ databases">
        <authorList>
            <person name="Fulton L."/>
            <person name="Clifton S."/>
            <person name="Chinwalla A.T."/>
            <person name="Mitreva M."/>
            <person name="Sodergren E."/>
            <person name="Weinstock G."/>
            <person name="Clifton S."/>
            <person name="Dooling D.J."/>
            <person name="Fulton B."/>
            <person name="Minx P."/>
            <person name="Pepin K.H."/>
            <person name="Johnson M."/>
            <person name="Bhonagiri V."/>
            <person name="Nash W.E."/>
            <person name="Mardis E.R."/>
            <person name="Wilson R.K."/>
        </authorList>
    </citation>
    <scope>NUCLEOTIDE SEQUENCE [LARGE SCALE GENOMIC DNA]</scope>
    <source>
        <strain evidence="1 2">ATCC 23834</strain>
    </source>
</reference>
<sequence>MLALRMDLLNGRLLLARATVLRGMVVLKLQAKLLSQLVGMLRPTEKIQLRWVTVHQQRLTRQLTTEYKMFLIRQ</sequence>
<evidence type="ECO:0000313" key="1">
    <source>
        <dbReference type="EMBL" id="EEG24685.1"/>
    </source>
</evidence>
<accession>C0DSY0</accession>
<proteinExistence type="predicted"/>
<dbReference type="AlphaFoldDB" id="C0DSY0"/>
<dbReference type="Proteomes" id="UP000005837">
    <property type="component" value="Unassembled WGS sequence"/>
</dbReference>
<dbReference type="HOGENOM" id="CLU_2681915_0_0_4"/>
<dbReference type="EMBL" id="ACEA01000012">
    <property type="protein sequence ID" value="EEG24685.1"/>
    <property type="molecule type" value="Genomic_DNA"/>
</dbReference>